<dbReference type="Proteomes" id="UP000198508">
    <property type="component" value="Unassembled WGS sequence"/>
</dbReference>
<dbReference type="InterPro" id="IPR027945">
    <property type="entry name" value="SseB_C"/>
</dbReference>
<reference evidence="4" key="1">
    <citation type="submission" date="2016-10" db="EMBL/GenBank/DDBJ databases">
        <authorList>
            <person name="Varghese N."/>
            <person name="Submissions S."/>
        </authorList>
    </citation>
    <scope>NUCLEOTIDE SEQUENCE [LARGE SCALE GENOMIC DNA]</scope>
    <source>
        <strain evidence="4">NLAE-zl-G277</strain>
    </source>
</reference>
<proteinExistence type="predicted"/>
<dbReference type="RefSeq" id="WP_092365150.1">
    <property type="nucleotide sequence ID" value="NZ_CABJCG010000028.1"/>
</dbReference>
<feature type="domain" description="SseB protein C-terminal" evidence="2">
    <location>
        <begin position="165"/>
        <end position="262"/>
    </location>
</feature>
<dbReference type="Pfam" id="PF14581">
    <property type="entry name" value="SseB_C"/>
    <property type="match status" value="1"/>
</dbReference>
<sequence>MADFKSLKNPDLIQAFHLVQYDPTPERQGEFMQEVVKARYLTAASFNPEPDVDEEGNLKFSEDATISFPDIHNDKGEKFFPAFSDWKSMQKWELREGQHVVGMTFDDYAGMVLQDKDAAGFVINPFGENIRIERQVITALKQQQAAYLKRQQLTYERNHPEQAASNAPMEFHELSSYPEKMLEEITEFLKQQPVKKAYMQGVIQGDRKGCMFVLEHQGKDEAIFGGIARIAQPYMQGMYLYMATPVSDLGQKAIEGLEPFYEL</sequence>
<name>A0A1I0HCW8_9FIRM</name>
<evidence type="ECO:0000259" key="1">
    <source>
        <dbReference type="Pfam" id="PF07179"/>
    </source>
</evidence>
<organism evidence="3 4">
    <name type="scientific">Enterocloster lavalensis</name>
    <dbReference type="NCBI Taxonomy" id="460384"/>
    <lineage>
        <taxon>Bacteria</taxon>
        <taxon>Bacillati</taxon>
        <taxon>Bacillota</taxon>
        <taxon>Clostridia</taxon>
        <taxon>Lachnospirales</taxon>
        <taxon>Lachnospiraceae</taxon>
        <taxon>Enterocloster</taxon>
    </lineage>
</organism>
<feature type="domain" description="SseB protein N-terminal" evidence="1">
    <location>
        <begin position="19"/>
        <end position="137"/>
    </location>
</feature>
<keyword evidence="4" id="KW-1185">Reference proteome</keyword>
<gene>
    <name evidence="3" type="ORF">SAMN05216313_11547</name>
</gene>
<protein>
    <submittedName>
        <fullName evidence="3">SseB protein C-terminal domain-containing protein</fullName>
    </submittedName>
</protein>
<dbReference type="Pfam" id="PF07179">
    <property type="entry name" value="SseB"/>
    <property type="match status" value="1"/>
</dbReference>
<dbReference type="EMBL" id="FOIM01000015">
    <property type="protein sequence ID" value="SET80819.1"/>
    <property type="molecule type" value="Genomic_DNA"/>
</dbReference>
<dbReference type="AlphaFoldDB" id="A0A1I0HCW8"/>
<dbReference type="STRING" id="460384.SAMN05216313_11547"/>
<dbReference type="InterPro" id="IPR009839">
    <property type="entry name" value="SseB_N"/>
</dbReference>
<accession>A0A1I0HCW8</accession>
<evidence type="ECO:0000313" key="3">
    <source>
        <dbReference type="EMBL" id="SET80819.1"/>
    </source>
</evidence>
<evidence type="ECO:0000313" key="4">
    <source>
        <dbReference type="Proteomes" id="UP000198508"/>
    </source>
</evidence>
<evidence type="ECO:0000259" key="2">
    <source>
        <dbReference type="Pfam" id="PF14581"/>
    </source>
</evidence>